<proteinExistence type="predicted"/>
<feature type="compositionally biased region" description="Basic and acidic residues" evidence="1">
    <location>
        <begin position="162"/>
        <end position="176"/>
    </location>
</feature>
<sequence length="256" mass="29219">MHQPWRTLSSIVNKCLSGKTTSNDRLHKSRVAIIWGMFHKKDQVDINLPDLSQILHWPDTSEEKHRTTGRRRTTGVVIQDTPNVPKKKSVDQSQKLKGIQTLTPKEQLATDTMQALKASKRISRSRPHTRGSSEGTGVSTGVLDESIVIFIMSSDVIGASEAKADSTLDWGSKEESEYSEEENVDEEIEWLSTDDEEENQEEQDDDNDDKSIDIEETDKDERREDDEYVHNDEYVHKEDDEEMKDVDVAATEKDEN</sequence>
<feature type="compositionally biased region" description="Acidic residues" evidence="1">
    <location>
        <begin position="177"/>
        <end position="227"/>
    </location>
</feature>
<feature type="compositionally biased region" description="Basic and acidic residues" evidence="1">
    <location>
        <begin position="245"/>
        <end position="256"/>
    </location>
</feature>
<dbReference type="Proteomes" id="UP001151760">
    <property type="component" value="Unassembled WGS sequence"/>
</dbReference>
<comment type="caution">
    <text evidence="2">The sequence shown here is derived from an EMBL/GenBank/DDBJ whole genome shotgun (WGS) entry which is preliminary data.</text>
</comment>
<feature type="region of interest" description="Disordered" evidence="1">
    <location>
        <begin position="115"/>
        <end position="139"/>
    </location>
</feature>
<feature type="compositionally biased region" description="Basic residues" evidence="1">
    <location>
        <begin position="118"/>
        <end position="129"/>
    </location>
</feature>
<feature type="compositionally biased region" description="Basic and acidic residues" evidence="1">
    <location>
        <begin position="228"/>
        <end position="238"/>
    </location>
</feature>
<accession>A0ABQ5DHY8</accession>
<gene>
    <name evidence="2" type="ORF">Tco_0937817</name>
</gene>
<protein>
    <submittedName>
        <fullName evidence="2">Uncharacterized protein</fullName>
    </submittedName>
</protein>
<name>A0ABQ5DHY8_9ASTR</name>
<organism evidence="2 3">
    <name type="scientific">Tanacetum coccineum</name>
    <dbReference type="NCBI Taxonomy" id="301880"/>
    <lineage>
        <taxon>Eukaryota</taxon>
        <taxon>Viridiplantae</taxon>
        <taxon>Streptophyta</taxon>
        <taxon>Embryophyta</taxon>
        <taxon>Tracheophyta</taxon>
        <taxon>Spermatophyta</taxon>
        <taxon>Magnoliopsida</taxon>
        <taxon>eudicotyledons</taxon>
        <taxon>Gunneridae</taxon>
        <taxon>Pentapetalae</taxon>
        <taxon>asterids</taxon>
        <taxon>campanulids</taxon>
        <taxon>Asterales</taxon>
        <taxon>Asteraceae</taxon>
        <taxon>Asteroideae</taxon>
        <taxon>Anthemideae</taxon>
        <taxon>Anthemidinae</taxon>
        <taxon>Tanacetum</taxon>
    </lineage>
</organism>
<keyword evidence="3" id="KW-1185">Reference proteome</keyword>
<evidence type="ECO:0000256" key="1">
    <source>
        <dbReference type="SAM" id="MobiDB-lite"/>
    </source>
</evidence>
<evidence type="ECO:0000313" key="2">
    <source>
        <dbReference type="EMBL" id="GJT37952.1"/>
    </source>
</evidence>
<reference evidence="2" key="2">
    <citation type="submission" date="2022-01" db="EMBL/GenBank/DDBJ databases">
        <authorList>
            <person name="Yamashiro T."/>
            <person name="Shiraishi A."/>
            <person name="Satake H."/>
            <person name="Nakayama K."/>
        </authorList>
    </citation>
    <scope>NUCLEOTIDE SEQUENCE</scope>
</reference>
<evidence type="ECO:0000313" key="3">
    <source>
        <dbReference type="Proteomes" id="UP001151760"/>
    </source>
</evidence>
<dbReference type="EMBL" id="BQNB010015265">
    <property type="protein sequence ID" value="GJT37952.1"/>
    <property type="molecule type" value="Genomic_DNA"/>
</dbReference>
<feature type="region of interest" description="Disordered" evidence="1">
    <location>
        <begin position="162"/>
        <end position="256"/>
    </location>
</feature>
<reference evidence="2" key="1">
    <citation type="journal article" date="2022" name="Int. J. Mol. Sci.">
        <title>Draft Genome of Tanacetum Coccineum: Genomic Comparison of Closely Related Tanacetum-Family Plants.</title>
        <authorList>
            <person name="Yamashiro T."/>
            <person name="Shiraishi A."/>
            <person name="Nakayama K."/>
            <person name="Satake H."/>
        </authorList>
    </citation>
    <scope>NUCLEOTIDE SEQUENCE</scope>
</reference>